<keyword evidence="6" id="KW-1185">Reference proteome</keyword>
<dbReference type="VEuPathDB" id="FungiDB:H257_11968"/>
<sequence length="278" mass="30361">MPIDLPKANTALIVIDVQEGFRQPPYSDLERSTPEFESNVESLIAAFRDNGLPIVHIHHHSTSPDSPFHPTNNPTGVKPQSFAEPVDGEHVLIKHVNSSFIGTTLEQLLHTNKWNVLVIAGLTTSHCVSTTVRMAGNLGFTVFLPCDATAMFEHTTAPGSKLQTLNFDAETVQEISLGVLHNEFATVLETAKTSPGTKNEQEASLPKVVRVFLVCATSIMANHAWQNRAMVTDNLYNDTQSPTEQTMISVFVYFALMGAIFLGGVVVSKVTVFAARFV</sequence>
<evidence type="ECO:0000256" key="2">
    <source>
        <dbReference type="ARBA" id="ARBA00022801"/>
    </source>
</evidence>
<comment type="similarity">
    <text evidence="1">Belongs to the isochorismatase family.</text>
</comment>
<gene>
    <name evidence="5" type="ORF">B5M09_006578</name>
</gene>
<evidence type="ECO:0000313" key="5">
    <source>
        <dbReference type="EMBL" id="RQM27123.1"/>
    </source>
</evidence>
<dbReference type="GO" id="GO:0016787">
    <property type="term" value="F:hydrolase activity"/>
    <property type="evidence" value="ECO:0007669"/>
    <property type="project" value="UniProtKB-KW"/>
</dbReference>
<comment type="caution">
    <text evidence="5">The sequence shown here is derived from an EMBL/GenBank/DDBJ whole genome shotgun (WGS) entry which is preliminary data.</text>
</comment>
<dbReference type="InterPro" id="IPR000868">
    <property type="entry name" value="Isochorismatase-like_dom"/>
</dbReference>
<keyword evidence="3" id="KW-0472">Membrane</keyword>
<dbReference type="Pfam" id="PF00857">
    <property type="entry name" value="Isochorismatase"/>
    <property type="match status" value="1"/>
</dbReference>
<keyword evidence="3" id="KW-1133">Transmembrane helix</keyword>
<dbReference type="PANTHER" id="PTHR43540:SF1">
    <property type="entry name" value="ISOCHORISMATASE HYDROLASE"/>
    <property type="match status" value="1"/>
</dbReference>
<dbReference type="AlphaFoldDB" id="A0A3R8DGU3"/>
<organism evidence="5 6">
    <name type="scientific">Aphanomyces astaci</name>
    <name type="common">Crayfish plague agent</name>
    <dbReference type="NCBI Taxonomy" id="112090"/>
    <lineage>
        <taxon>Eukaryota</taxon>
        <taxon>Sar</taxon>
        <taxon>Stramenopiles</taxon>
        <taxon>Oomycota</taxon>
        <taxon>Saprolegniomycetes</taxon>
        <taxon>Saprolegniales</taxon>
        <taxon>Verrucalvaceae</taxon>
        <taxon>Aphanomyces</taxon>
    </lineage>
</organism>
<dbReference type="SUPFAM" id="SSF52499">
    <property type="entry name" value="Isochorismatase-like hydrolases"/>
    <property type="match status" value="1"/>
</dbReference>
<accession>A0A3R8DGU3</accession>
<dbReference type="PANTHER" id="PTHR43540">
    <property type="entry name" value="PEROXYUREIDOACRYLATE/UREIDOACRYLATE AMIDOHYDROLASE-RELATED"/>
    <property type="match status" value="1"/>
</dbReference>
<proteinExistence type="inferred from homology"/>
<evidence type="ECO:0000313" key="6">
    <source>
        <dbReference type="Proteomes" id="UP000284702"/>
    </source>
</evidence>
<dbReference type="InterPro" id="IPR036380">
    <property type="entry name" value="Isochorismatase-like_sf"/>
</dbReference>
<name>A0A3R8DGU3_APHAT</name>
<feature type="domain" description="Isochorismatase-like" evidence="4">
    <location>
        <begin position="10"/>
        <end position="153"/>
    </location>
</feature>
<dbReference type="InterPro" id="IPR050272">
    <property type="entry name" value="Isochorismatase-like_hydrls"/>
</dbReference>
<dbReference type="Proteomes" id="UP000284702">
    <property type="component" value="Unassembled WGS sequence"/>
</dbReference>
<feature type="transmembrane region" description="Helical" evidence="3">
    <location>
        <begin position="246"/>
        <end position="267"/>
    </location>
</feature>
<protein>
    <recommendedName>
        <fullName evidence="4">Isochorismatase-like domain-containing protein</fullName>
    </recommendedName>
</protein>
<evidence type="ECO:0000259" key="4">
    <source>
        <dbReference type="Pfam" id="PF00857"/>
    </source>
</evidence>
<evidence type="ECO:0000256" key="3">
    <source>
        <dbReference type="SAM" id="Phobius"/>
    </source>
</evidence>
<feature type="transmembrane region" description="Helical" evidence="3">
    <location>
        <begin position="208"/>
        <end position="226"/>
    </location>
</feature>
<keyword evidence="2" id="KW-0378">Hydrolase</keyword>
<evidence type="ECO:0000256" key="1">
    <source>
        <dbReference type="ARBA" id="ARBA00006336"/>
    </source>
</evidence>
<dbReference type="Gene3D" id="3.40.50.850">
    <property type="entry name" value="Isochorismatase-like"/>
    <property type="match status" value="1"/>
</dbReference>
<reference evidence="5" key="1">
    <citation type="submission" date="2018-07" db="EMBL/GenBank/DDBJ databases">
        <title>Annotation of Aphanomyces astaci genome assembly.</title>
        <authorList>
            <person name="Studholme D.J."/>
        </authorList>
    </citation>
    <scope>NUCLEOTIDE SEQUENCE [LARGE SCALE GENOMIC DNA]</scope>
    <source>
        <strain evidence="5">Pc</strain>
    </source>
</reference>
<dbReference type="EMBL" id="MZMZ02002150">
    <property type="protein sequence ID" value="RQM27123.1"/>
    <property type="molecule type" value="Genomic_DNA"/>
</dbReference>
<keyword evidence="3" id="KW-0812">Transmembrane</keyword>